<evidence type="ECO:0000259" key="2">
    <source>
        <dbReference type="Pfam" id="PF10373"/>
    </source>
</evidence>
<sequence length="956" mass="104970">MHELKAFRASCKPALDAVRSNDDAALILRGRHSEQQWRMFDVACFGSQLRFLSIQYCNITPDALEAILERHAATLEFVQCNKLYAAHFSEALLAQPERYPALRAFGNCGLLGAHKSSDATNQAILRAWQAVPNGPAAFGALQAVALTNMRLQAPLVVALMSCGNLEELHLAGSFLVDWDQVASVEGAPPARTRLRALEATFVEQSDIDALLARVEPKPAIVNYIKTSTVPHAWGTGAGRICARSSLVARNKDGRSALHVISSNLCAGADIENECATLIRLGADFLQRDNKSRTALHVACLYNQPALLRAVWNASADGPMQILEAMKLRTIVGESPLYVAALKGFDDCVEIMCDAVKRHIEAAPQAERDEVRSSLLHKLVNADLWTPLHGAAIGGHLRCADLLLEIGFHPQMRTKDSETSLHAACFAGHLDMLNKLLAHGGSLDAAAEIVAVRANQGQCADFVRRVLRESGHASAVGDQVILDDPHLAARREVEDQLWRYCYYKRIEEFRKNLAQAGRPSQASDAREAAQRQRALRGDFLHFLDVAQSQYSAFLDRLEEKRESTSSDEARKTLYATSIHRCHLFSGDLARYRELNDTSRDKKSFDAASRHYRQALKAYPHKGNPHNQLAVLAQYRNAMVIALFRYVMALSVAEPFETARTNLGMLYDAVLRDVRKRNLLSQTPLPANAPITGSQRAGLLRDFSFRFVLVHGMIAGRLKLKPEENTSLRTLVARVVDELALLVRKSALNIEMRLGLVVACISLILDARKSRADLRAAEALAFAVISTFAKHLADASSHAASSATPGEALAAVSVFLEWLRADAAAATSTQGTSIQVDREAAGPLWSSLATLWPSLVSAAQKSTSDGASLQGTNDFVLLWEDLELEAFVPLQNSRGQKTVQALAGRLPPHRPRVIRLPWLKLAGLCRKLMRRLVLVPETNQGRHTMTTTRTSLCSCPGL</sequence>
<protein>
    <submittedName>
        <fullName evidence="4">Ankyrin-1</fullName>
    </submittedName>
</protein>
<dbReference type="PROSITE" id="PS50088">
    <property type="entry name" value="ANK_REPEAT"/>
    <property type="match status" value="2"/>
</dbReference>
<dbReference type="InterPro" id="IPR036770">
    <property type="entry name" value="Ankyrin_rpt-contain_sf"/>
</dbReference>
<evidence type="ECO:0000313" key="5">
    <source>
        <dbReference type="Proteomes" id="UP000241890"/>
    </source>
</evidence>
<gene>
    <name evidence="4" type="ORF">FCC1311_021032</name>
</gene>
<feature type="domain" description="Telomerase activating protein Est1-like N-terminal" evidence="3">
    <location>
        <begin position="491"/>
        <end position="594"/>
    </location>
</feature>
<dbReference type="GO" id="GO:0000184">
    <property type="term" value="P:nuclear-transcribed mRNA catabolic process, nonsense-mediated decay"/>
    <property type="evidence" value="ECO:0007669"/>
    <property type="project" value="TreeGrafter"/>
</dbReference>
<dbReference type="AlphaFoldDB" id="A0A2R5GDK2"/>
<organism evidence="4 5">
    <name type="scientific">Hondaea fermentalgiana</name>
    <dbReference type="NCBI Taxonomy" id="2315210"/>
    <lineage>
        <taxon>Eukaryota</taxon>
        <taxon>Sar</taxon>
        <taxon>Stramenopiles</taxon>
        <taxon>Bigyra</taxon>
        <taxon>Labyrinthulomycetes</taxon>
        <taxon>Thraustochytrida</taxon>
        <taxon>Thraustochytriidae</taxon>
        <taxon>Hondaea</taxon>
    </lineage>
</organism>
<keyword evidence="5" id="KW-1185">Reference proteome</keyword>
<dbReference type="InterPro" id="IPR011990">
    <property type="entry name" value="TPR-like_helical_dom_sf"/>
</dbReference>
<evidence type="ECO:0000256" key="1">
    <source>
        <dbReference type="PROSITE-ProRule" id="PRU00023"/>
    </source>
</evidence>
<dbReference type="GO" id="GO:0070034">
    <property type="term" value="F:telomerase RNA binding"/>
    <property type="evidence" value="ECO:0007669"/>
    <property type="project" value="TreeGrafter"/>
</dbReference>
<dbReference type="SUPFAM" id="SSF48403">
    <property type="entry name" value="Ankyrin repeat"/>
    <property type="match status" value="1"/>
</dbReference>
<proteinExistence type="predicted"/>
<reference evidence="4 5" key="1">
    <citation type="submission" date="2017-12" db="EMBL/GenBank/DDBJ databases">
        <title>Sequencing, de novo assembly and annotation of complete genome of a new Thraustochytrid species, strain FCC1311.</title>
        <authorList>
            <person name="Sedici K."/>
            <person name="Godart F."/>
            <person name="Aiese Cigliano R."/>
            <person name="Sanseverino W."/>
            <person name="Barakat M."/>
            <person name="Ortet P."/>
            <person name="Marechal E."/>
            <person name="Cagnac O."/>
            <person name="Amato A."/>
        </authorList>
    </citation>
    <scope>NUCLEOTIDE SEQUENCE [LARGE SCALE GENOMIC DNA]</scope>
</reference>
<feature type="repeat" description="ANK" evidence="1">
    <location>
        <begin position="382"/>
        <end position="414"/>
    </location>
</feature>
<dbReference type="Gene3D" id="1.25.40.20">
    <property type="entry name" value="Ankyrin repeat-containing domain"/>
    <property type="match status" value="2"/>
</dbReference>
<dbReference type="PANTHER" id="PTHR15696:SF0">
    <property type="entry name" value="TELOMERASE-BINDING PROTEIN EST1A"/>
    <property type="match status" value="1"/>
</dbReference>
<dbReference type="InterPro" id="IPR002110">
    <property type="entry name" value="Ankyrin_rpt"/>
</dbReference>
<feature type="domain" description="DNA/RNA-binding" evidence="2">
    <location>
        <begin position="606"/>
        <end position="890"/>
    </location>
</feature>
<dbReference type="Proteomes" id="UP000241890">
    <property type="component" value="Unassembled WGS sequence"/>
</dbReference>
<dbReference type="Pfam" id="PF10373">
    <property type="entry name" value="EST1_DNA_bind"/>
    <property type="match status" value="1"/>
</dbReference>
<dbReference type="InterPro" id="IPR045153">
    <property type="entry name" value="Est1/Ebs1-like"/>
</dbReference>
<dbReference type="PROSITE" id="PS50297">
    <property type="entry name" value="ANK_REP_REGION"/>
    <property type="match status" value="1"/>
</dbReference>
<dbReference type="GO" id="GO:0005697">
    <property type="term" value="C:telomerase holoenzyme complex"/>
    <property type="evidence" value="ECO:0007669"/>
    <property type="project" value="TreeGrafter"/>
</dbReference>
<dbReference type="Pfam" id="PF12796">
    <property type="entry name" value="Ank_2"/>
    <property type="match status" value="1"/>
</dbReference>
<dbReference type="PANTHER" id="PTHR15696">
    <property type="entry name" value="SMG-7 SUPPRESSOR WITH MORPHOLOGICAL EFFECT ON GENITALIA PROTEIN 7"/>
    <property type="match status" value="1"/>
</dbReference>
<accession>A0A2R5GDK2</accession>
<evidence type="ECO:0000313" key="4">
    <source>
        <dbReference type="EMBL" id="GBG25884.1"/>
    </source>
</evidence>
<dbReference type="Gene3D" id="1.25.40.10">
    <property type="entry name" value="Tetratricopeptide repeat domain"/>
    <property type="match status" value="1"/>
</dbReference>
<dbReference type="SMART" id="SM00248">
    <property type="entry name" value="ANK"/>
    <property type="match status" value="4"/>
</dbReference>
<dbReference type="InterPro" id="IPR019458">
    <property type="entry name" value="Est1-like_N"/>
</dbReference>
<dbReference type="Pfam" id="PF10374">
    <property type="entry name" value="EST1"/>
    <property type="match status" value="1"/>
</dbReference>
<dbReference type="InParanoid" id="A0A2R5GDK2"/>
<comment type="caution">
    <text evidence="4">The sequence shown here is derived from an EMBL/GenBank/DDBJ whole genome shotgun (WGS) entry which is preliminary data.</text>
</comment>
<dbReference type="GO" id="GO:0042162">
    <property type="term" value="F:telomeric DNA binding"/>
    <property type="evidence" value="ECO:0007669"/>
    <property type="project" value="TreeGrafter"/>
</dbReference>
<feature type="repeat" description="ANK" evidence="1">
    <location>
        <begin position="415"/>
        <end position="447"/>
    </location>
</feature>
<evidence type="ECO:0000259" key="3">
    <source>
        <dbReference type="Pfam" id="PF10374"/>
    </source>
</evidence>
<dbReference type="EMBL" id="BEYU01000016">
    <property type="protein sequence ID" value="GBG25884.1"/>
    <property type="molecule type" value="Genomic_DNA"/>
</dbReference>
<keyword evidence="1" id="KW-0040">ANK repeat</keyword>
<dbReference type="OrthoDB" id="206172at2759"/>
<dbReference type="InterPro" id="IPR018834">
    <property type="entry name" value="DNA/RNA-bd_Est1-type"/>
</dbReference>
<name>A0A2R5GDK2_9STRA</name>
<dbReference type="SUPFAM" id="SSF48452">
    <property type="entry name" value="TPR-like"/>
    <property type="match status" value="1"/>
</dbReference>